<evidence type="ECO:0000256" key="4">
    <source>
        <dbReference type="ARBA" id="ARBA00023212"/>
    </source>
</evidence>
<dbReference type="Pfam" id="PF16531">
    <property type="entry name" value="SAS-6_N"/>
    <property type="match status" value="1"/>
</dbReference>
<evidence type="ECO:0000256" key="7">
    <source>
        <dbReference type="SAM" id="MobiDB-lite"/>
    </source>
</evidence>
<dbReference type="InterPro" id="IPR038558">
    <property type="entry name" value="SAS-6_N_sf"/>
</dbReference>
<feature type="compositionally biased region" description="Acidic residues" evidence="7">
    <location>
        <begin position="182"/>
        <end position="202"/>
    </location>
</feature>
<keyword evidence="5" id="KW-0131">Cell cycle</keyword>
<evidence type="ECO:0000256" key="6">
    <source>
        <dbReference type="SAM" id="Coils"/>
    </source>
</evidence>
<keyword evidence="2" id="KW-0963">Cytoplasm</keyword>
<feature type="domain" description="Spindle assembly abnormal protein 6 N-terminal" evidence="8">
    <location>
        <begin position="69"/>
        <end position="180"/>
    </location>
</feature>
<dbReference type="eggNOG" id="ENOG502QQ4W">
    <property type="taxonomic scope" value="Eukaryota"/>
</dbReference>
<feature type="compositionally biased region" description="Polar residues" evidence="7">
    <location>
        <begin position="14"/>
        <end position="27"/>
    </location>
</feature>
<feature type="coiled-coil region" evidence="6">
    <location>
        <begin position="312"/>
        <end position="424"/>
    </location>
</feature>
<dbReference type="STRING" id="41875.K8EQ43"/>
<dbReference type="RefSeq" id="XP_007515651.1">
    <property type="nucleotide sequence ID" value="XM_007515589.1"/>
</dbReference>
<dbReference type="GeneID" id="19017923"/>
<dbReference type="Gene3D" id="2.170.210.20">
    <property type="entry name" value="Spindle assembly abnormal protein 6, N-terminal domain"/>
    <property type="match status" value="1"/>
</dbReference>
<dbReference type="InterPro" id="IPR032396">
    <property type="entry name" value="SAS-6_N"/>
</dbReference>
<dbReference type="Proteomes" id="UP000198341">
    <property type="component" value="Chromosome 1"/>
</dbReference>
<keyword evidence="10" id="KW-1185">Reference proteome</keyword>
<feature type="compositionally biased region" description="Basic residues" evidence="7">
    <location>
        <begin position="211"/>
        <end position="222"/>
    </location>
</feature>
<dbReference type="PANTHER" id="PTHR44281:SF2">
    <property type="entry name" value="SPINDLE ASSEMBLY ABNORMAL PROTEIN 6 HOMOLOG"/>
    <property type="match status" value="1"/>
</dbReference>
<name>K8EQ43_9CHLO</name>
<keyword evidence="4" id="KW-0206">Cytoskeleton</keyword>
<evidence type="ECO:0000259" key="8">
    <source>
        <dbReference type="Pfam" id="PF16531"/>
    </source>
</evidence>
<feature type="region of interest" description="Disordered" evidence="7">
    <location>
        <begin position="182"/>
        <end position="227"/>
    </location>
</feature>
<evidence type="ECO:0000256" key="5">
    <source>
        <dbReference type="ARBA" id="ARBA00023306"/>
    </source>
</evidence>
<evidence type="ECO:0000313" key="9">
    <source>
        <dbReference type="EMBL" id="CCO14530.1"/>
    </source>
</evidence>
<dbReference type="OrthoDB" id="49058at2759"/>
<feature type="region of interest" description="Disordered" evidence="7">
    <location>
        <begin position="1"/>
        <end position="38"/>
    </location>
</feature>
<proteinExistence type="predicted"/>
<evidence type="ECO:0000256" key="2">
    <source>
        <dbReference type="ARBA" id="ARBA00022490"/>
    </source>
</evidence>
<feature type="compositionally biased region" description="Low complexity" evidence="7">
    <location>
        <begin position="28"/>
        <end position="38"/>
    </location>
</feature>
<organism evidence="9 10">
    <name type="scientific">Bathycoccus prasinos</name>
    <dbReference type="NCBI Taxonomy" id="41875"/>
    <lineage>
        <taxon>Eukaryota</taxon>
        <taxon>Viridiplantae</taxon>
        <taxon>Chlorophyta</taxon>
        <taxon>Mamiellophyceae</taxon>
        <taxon>Mamiellales</taxon>
        <taxon>Bathycoccaceae</taxon>
        <taxon>Bathycoccus</taxon>
    </lineage>
</organism>
<evidence type="ECO:0000256" key="3">
    <source>
        <dbReference type="ARBA" id="ARBA00023054"/>
    </source>
</evidence>
<evidence type="ECO:0000313" key="10">
    <source>
        <dbReference type="Proteomes" id="UP000198341"/>
    </source>
</evidence>
<sequence length="611" mass="70940">MEYVVTPNTRRRNTNASTPGVSFSSSENTNIKKNNNKNVTQHSRAFIVEGKTNEHWDPMTDLDVSKVLFHEHVPVAIRGKEEEEHYSETTNEEELEEERVEICSVRVMLGPTGNTQTSSKSRVLRVHVQSEKNPFFSHSMEVNEEEFNFRLKREQNIRVDFNQFPTHFIDLLRECLDGMAEDDIGDKDGNGEEEEEEEDTAADENVLLFRRTTRNSSRKSQKVNKSTDGKKNAFFAVLTVPEEKKMKRTTDPSEAGREDGGSSVTNNFSLFTIYETNKFNTVGRLSLRFARASDEQLKKLLAGRLFDANEDRNMYQKIAEELRESIADAEKEVKIAREQERLAKMQYASETAANRTELENERAQLHTKNEALDKQVRDLRDELFLRTQTQTEIEMRNRVLEEELQSLRDEVAESRVQLRNADVKLRDKDQEHMARLHRVEWLESQLNDKDEVNALVKRRLEQAEAHIQSLDKSWNQSREQTEKAESIAIEYANEIKKGNSVIERLANELKAVKSKSKLRSTVVLQQEQLLEEQKLRLDKALDAKRQTEEEKDILLEETERVKLKLSEKDRRISELEDEKASDGKMISWLNAQINDAQLRRSAQSDLEKFAF</sequence>
<protein>
    <submittedName>
        <fullName evidence="9">Centrosome protein SAS6</fullName>
    </submittedName>
</protein>
<dbReference type="PANTHER" id="PTHR44281">
    <property type="entry name" value="SPINDLE ASSEMBLY ABNORMAL PROTEIN 6 HOMOLOG"/>
    <property type="match status" value="1"/>
</dbReference>
<keyword evidence="3 6" id="KW-0175">Coiled coil</keyword>
<dbReference type="EMBL" id="FO082278">
    <property type="protein sequence ID" value="CCO14530.1"/>
    <property type="molecule type" value="Genomic_DNA"/>
</dbReference>
<evidence type="ECO:0000256" key="1">
    <source>
        <dbReference type="ARBA" id="ARBA00004300"/>
    </source>
</evidence>
<accession>K8EQ43</accession>
<gene>
    <name evidence="9" type="ORF">Bathy01g01880</name>
</gene>
<feature type="coiled-coil region" evidence="6">
    <location>
        <begin position="523"/>
        <end position="578"/>
    </location>
</feature>
<dbReference type="KEGG" id="bpg:Bathy01g01880"/>
<reference evidence="9 10" key="1">
    <citation type="submission" date="2011-10" db="EMBL/GenBank/DDBJ databases">
        <authorList>
            <person name="Genoscope - CEA"/>
        </authorList>
    </citation>
    <scope>NUCLEOTIDE SEQUENCE [LARGE SCALE GENOMIC DNA]</scope>
    <source>
        <strain evidence="9 10">RCC 1105</strain>
    </source>
</reference>
<comment type="subcellular location">
    <subcellularLocation>
        <location evidence="1">Cytoplasm</location>
        <location evidence="1">Cytoskeleton</location>
        <location evidence="1">Microtubule organizing center</location>
        <location evidence="1">Centrosome</location>
    </subcellularLocation>
</comment>
<dbReference type="AlphaFoldDB" id="K8EQ43"/>